<feature type="transmembrane region" description="Helical" evidence="1">
    <location>
        <begin position="77"/>
        <end position="94"/>
    </location>
</feature>
<keyword evidence="1" id="KW-1133">Transmembrane helix</keyword>
<dbReference type="GO" id="GO:0005886">
    <property type="term" value="C:plasma membrane"/>
    <property type="evidence" value="ECO:0007669"/>
    <property type="project" value="TreeGrafter"/>
</dbReference>
<protein>
    <recommendedName>
        <fullName evidence="4">AmpE protein</fullName>
    </recommendedName>
</protein>
<dbReference type="GO" id="GO:0009236">
    <property type="term" value="P:cobalamin biosynthetic process"/>
    <property type="evidence" value="ECO:0007669"/>
    <property type="project" value="UniProtKB-UniPathway"/>
</dbReference>
<keyword evidence="3" id="KW-1185">Reference proteome</keyword>
<dbReference type="EMBL" id="LLXS01000020">
    <property type="protein sequence ID" value="KRG42170.1"/>
    <property type="molecule type" value="Genomic_DNA"/>
</dbReference>
<sequence length="298" mass="32353">MFTTLVAVIAALVLGHLAPAQMAALRDWRWFGRWLAWVQGQSETAQDNRHALWLAILPCVLVVAALQWLLSGRLYGLPSLLFGIAVLALCWGPRDLDRDVEAVIDAEDANACGVAISQLQCAGGSLREDTPSLVDATVINGLRRWFAPLFWFLLLGPWGVLLYRLLAQAVHGAQGALLSPAAREDGNTFLKILEWPVAQLMTLAMALAGNFDTVSSAWRRAGGSRASLSIGFLAEAARASVGAELVEEAEAAEAARLEGMLPADERFPELRDAMSLVWRMLLLWMVVLALMIIAGWVG</sequence>
<dbReference type="Pfam" id="PF17113">
    <property type="entry name" value="AmpE"/>
    <property type="match status" value="1"/>
</dbReference>
<comment type="caution">
    <text evidence="2">The sequence shown here is derived from an EMBL/GenBank/DDBJ whole genome shotgun (WGS) entry which is preliminary data.</text>
</comment>
<keyword evidence="1" id="KW-0472">Membrane</keyword>
<keyword evidence="1" id="KW-0812">Transmembrane</keyword>
<feature type="transmembrane region" description="Helical" evidence="1">
    <location>
        <begin position="51"/>
        <end position="70"/>
    </location>
</feature>
<dbReference type="InterPro" id="IPR052966">
    <property type="entry name" value="Beta-lactamase_Reg"/>
</dbReference>
<dbReference type="GO" id="GO:0046677">
    <property type="term" value="P:response to antibiotic"/>
    <property type="evidence" value="ECO:0007669"/>
    <property type="project" value="TreeGrafter"/>
</dbReference>
<evidence type="ECO:0008006" key="4">
    <source>
        <dbReference type="Google" id="ProtNLM"/>
    </source>
</evidence>
<evidence type="ECO:0000256" key="1">
    <source>
        <dbReference type="SAM" id="Phobius"/>
    </source>
</evidence>
<organism evidence="2 3">
    <name type="scientific">Stenotrophomonas pictorum JCM 9942</name>
    <dbReference type="NCBI Taxonomy" id="1236960"/>
    <lineage>
        <taxon>Bacteria</taxon>
        <taxon>Pseudomonadati</taxon>
        <taxon>Pseudomonadota</taxon>
        <taxon>Gammaproteobacteria</taxon>
        <taxon>Lysobacterales</taxon>
        <taxon>Lysobacteraceae</taxon>
        <taxon>Stenotrophomonas</taxon>
    </lineage>
</organism>
<dbReference type="UniPathway" id="UPA00148"/>
<dbReference type="AlphaFoldDB" id="A0A0R0AK88"/>
<reference evidence="2 3" key="1">
    <citation type="submission" date="2015-10" db="EMBL/GenBank/DDBJ databases">
        <title>Genome sequencing and analysis of members of genus Stenotrophomonas.</title>
        <authorList>
            <person name="Patil P.P."/>
            <person name="Midha S."/>
            <person name="Patil P.B."/>
        </authorList>
    </citation>
    <scope>NUCLEOTIDE SEQUENCE [LARGE SCALE GENOMIC DNA]</scope>
    <source>
        <strain evidence="2 3">JCM 9942</strain>
    </source>
</reference>
<dbReference type="PANTHER" id="PTHR38684">
    <property type="entry name" value="PROTEIN AMPE"/>
    <property type="match status" value="1"/>
</dbReference>
<accession>A0A0R0AK88</accession>
<evidence type="ECO:0000313" key="2">
    <source>
        <dbReference type="EMBL" id="KRG42170.1"/>
    </source>
</evidence>
<gene>
    <name evidence="2" type="ORF">ARC78_09455</name>
</gene>
<evidence type="ECO:0000313" key="3">
    <source>
        <dbReference type="Proteomes" id="UP000050836"/>
    </source>
</evidence>
<dbReference type="RefSeq" id="WP_054658940.1">
    <property type="nucleotide sequence ID" value="NZ_BAZI01000121.1"/>
</dbReference>
<dbReference type="InterPro" id="IPR031347">
    <property type="entry name" value="AmpE"/>
</dbReference>
<dbReference type="OrthoDB" id="9811967at2"/>
<feature type="transmembrane region" description="Helical" evidence="1">
    <location>
        <begin position="276"/>
        <end position="297"/>
    </location>
</feature>
<dbReference type="PANTHER" id="PTHR38684:SF1">
    <property type="entry name" value="PROTEIN AMPE"/>
    <property type="match status" value="1"/>
</dbReference>
<proteinExistence type="predicted"/>
<dbReference type="Proteomes" id="UP000050836">
    <property type="component" value="Unassembled WGS sequence"/>
</dbReference>
<name>A0A0R0AK88_9GAMM</name>
<feature type="transmembrane region" description="Helical" evidence="1">
    <location>
        <begin position="145"/>
        <end position="166"/>
    </location>
</feature>